<sequence length="414" mass="45385">MVLPDGFAHPDPAVRLDTLITFLAQTPPEEAVQVAALCLHDSDPGIREEAAQYLSAHPTPEAAQAIAPIIQHPELPIRNLAGELLVRIGRPAVEALLPFVDSPNADVRKFAIDVLAQLPAQDVADRIAAHIEDPDVNVRLSVIDALGMLKATGYAPLLRQRYADHPQERAHILTALGAFRDPRDLKLIETALNDPDPVVRYAAAEALARYPIPEVLTLLLQQLAQATPEARPLILYDLIEAYESAPAPRPPLPETLRPYFLEMLFEPDLEFKKAAIRGLRYLFDTATLEALLEHAGQHDELDIALFEAIATHPETLTCIARCAESGRMSLNAAAGFTIALLAQGCIDDVQLPQAAQFLQAHFENLDAETKMAAITLALQLQHPAFSNLVQQGLHDPDPSVRHYADDVLYATQRK</sequence>
<dbReference type="PANTHER" id="PTHR12697">
    <property type="entry name" value="PBS LYASE HEAT-LIKE PROTEIN"/>
    <property type="match status" value="1"/>
</dbReference>
<dbReference type="InterPro" id="IPR004155">
    <property type="entry name" value="PBS_lyase_HEAT"/>
</dbReference>
<name>A0A7V2B0F9_RHOMR</name>
<proteinExistence type="predicted"/>
<gene>
    <name evidence="2" type="ORF">ENO59_05750</name>
</gene>
<dbReference type="InterPro" id="IPR026003">
    <property type="entry name" value="Cohesin_HEAT"/>
</dbReference>
<dbReference type="Pfam" id="PF12765">
    <property type="entry name" value="Cohesin_HEAT"/>
    <property type="match status" value="1"/>
</dbReference>
<comment type="caution">
    <text evidence="2">The sequence shown here is derived from an EMBL/GenBank/DDBJ whole genome shotgun (WGS) entry which is preliminary data.</text>
</comment>
<dbReference type="Pfam" id="PF02985">
    <property type="entry name" value="HEAT"/>
    <property type="match status" value="1"/>
</dbReference>
<dbReference type="InterPro" id="IPR000357">
    <property type="entry name" value="HEAT"/>
</dbReference>
<reference evidence="2" key="1">
    <citation type="journal article" date="2020" name="mSystems">
        <title>Genome- and Community-Level Interaction Insights into Carbon Utilization and Element Cycling Functions of Hydrothermarchaeota in Hydrothermal Sediment.</title>
        <authorList>
            <person name="Zhou Z."/>
            <person name="Liu Y."/>
            <person name="Xu W."/>
            <person name="Pan J."/>
            <person name="Luo Z.H."/>
            <person name="Li M."/>
        </authorList>
    </citation>
    <scope>NUCLEOTIDE SEQUENCE [LARGE SCALE GENOMIC DNA]</scope>
    <source>
        <strain evidence="2">SpSt-143</strain>
    </source>
</reference>
<dbReference type="InterPro" id="IPR011989">
    <property type="entry name" value="ARM-like"/>
</dbReference>
<dbReference type="SMART" id="SM00567">
    <property type="entry name" value="EZ_HEAT"/>
    <property type="match status" value="6"/>
</dbReference>
<dbReference type="SUPFAM" id="SSF48371">
    <property type="entry name" value="ARM repeat"/>
    <property type="match status" value="1"/>
</dbReference>
<evidence type="ECO:0000313" key="2">
    <source>
        <dbReference type="EMBL" id="HER96004.1"/>
    </source>
</evidence>
<keyword evidence="1" id="KW-0677">Repeat</keyword>
<accession>A0A7V2B0F9</accession>
<protein>
    <submittedName>
        <fullName evidence="2">HEAT repeat domain-containing protein</fullName>
    </submittedName>
</protein>
<evidence type="ECO:0000256" key="1">
    <source>
        <dbReference type="ARBA" id="ARBA00022737"/>
    </source>
</evidence>
<dbReference type="EMBL" id="DSGB01000004">
    <property type="protein sequence ID" value="HER96004.1"/>
    <property type="molecule type" value="Genomic_DNA"/>
</dbReference>
<organism evidence="2">
    <name type="scientific">Rhodothermus marinus</name>
    <name type="common">Rhodothermus obamensis</name>
    <dbReference type="NCBI Taxonomy" id="29549"/>
    <lineage>
        <taxon>Bacteria</taxon>
        <taxon>Pseudomonadati</taxon>
        <taxon>Rhodothermota</taxon>
        <taxon>Rhodothermia</taxon>
        <taxon>Rhodothermales</taxon>
        <taxon>Rhodothermaceae</taxon>
        <taxon>Rhodothermus</taxon>
    </lineage>
</organism>
<dbReference type="InterPro" id="IPR016024">
    <property type="entry name" value="ARM-type_fold"/>
</dbReference>
<dbReference type="GO" id="GO:0016491">
    <property type="term" value="F:oxidoreductase activity"/>
    <property type="evidence" value="ECO:0007669"/>
    <property type="project" value="TreeGrafter"/>
</dbReference>
<dbReference type="AlphaFoldDB" id="A0A7V2B0F9"/>
<dbReference type="Pfam" id="PF13646">
    <property type="entry name" value="HEAT_2"/>
    <property type="match status" value="2"/>
</dbReference>
<dbReference type="PANTHER" id="PTHR12697:SF5">
    <property type="entry name" value="DEOXYHYPUSINE HYDROXYLASE"/>
    <property type="match status" value="1"/>
</dbReference>
<dbReference type="Gene3D" id="1.25.10.10">
    <property type="entry name" value="Leucine-rich Repeat Variant"/>
    <property type="match status" value="3"/>
</dbReference>